<dbReference type="InterPro" id="IPR057499">
    <property type="entry name" value="Kelch_FKB95"/>
</dbReference>
<dbReference type="OrthoDB" id="45365at2759"/>
<gene>
    <name evidence="4" type="primary">LOC108841409</name>
</gene>
<dbReference type="Pfam" id="PF00646">
    <property type="entry name" value="F-box"/>
    <property type="match status" value="1"/>
</dbReference>
<evidence type="ECO:0000259" key="2">
    <source>
        <dbReference type="PROSITE" id="PS50181"/>
    </source>
</evidence>
<feature type="domain" description="F-box" evidence="2">
    <location>
        <begin position="23"/>
        <end position="70"/>
    </location>
</feature>
<dbReference type="RefSeq" id="XP_018469667.1">
    <property type="nucleotide sequence ID" value="XM_018614165.2"/>
</dbReference>
<name>A0A6J0MB95_RAPSA</name>
<dbReference type="InterPro" id="IPR006652">
    <property type="entry name" value="Kelch_1"/>
</dbReference>
<dbReference type="PANTHER" id="PTHR24414:SF161">
    <property type="entry name" value="F-BOX DOMAIN-CONTAINING PROTEIN"/>
    <property type="match status" value="1"/>
</dbReference>
<dbReference type="GeneID" id="108841409"/>
<dbReference type="PROSITE" id="PS50181">
    <property type="entry name" value="FBOX"/>
    <property type="match status" value="1"/>
</dbReference>
<dbReference type="KEGG" id="rsz:108841409"/>
<feature type="region of interest" description="Disordered" evidence="1">
    <location>
        <begin position="1"/>
        <end position="27"/>
    </location>
</feature>
<proteinExistence type="predicted"/>
<accession>A0A6J0MB95</accession>
<dbReference type="Proteomes" id="UP000504610">
    <property type="component" value="Chromosome 2"/>
</dbReference>
<dbReference type="PANTHER" id="PTHR24414">
    <property type="entry name" value="F-BOX/KELCH-REPEAT PROTEIN SKIP4"/>
    <property type="match status" value="1"/>
</dbReference>
<protein>
    <submittedName>
        <fullName evidence="4">F-box/kelch-repeat protein At4g35120</fullName>
    </submittedName>
</protein>
<dbReference type="Pfam" id="PF25210">
    <property type="entry name" value="Kelch_FKB95"/>
    <property type="match status" value="1"/>
</dbReference>
<reference evidence="3" key="1">
    <citation type="journal article" date="2019" name="Database">
        <title>The radish genome database (RadishGD): an integrated information resource for radish genomics.</title>
        <authorList>
            <person name="Yu H.J."/>
            <person name="Baek S."/>
            <person name="Lee Y.J."/>
            <person name="Cho A."/>
            <person name="Mun J.H."/>
        </authorList>
    </citation>
    <scope>NUCLEOTIDE SEQUENCE [LARGE SCALE GENOMIC DNA]</scope>
    <source>
        <strain evidence="3">cv. WK10039</strain>
    </source>
</reference>
<evidence type="ECO:0000313" key="3">
    <source>
        <dbReference type="Proteomes" id="UP000504610"/>
    </source>
</evidence>
<dbReference type="SMART" id="SM00256">
    <property type="entry name" value="FBOX"/>
    <property type="match status" value="1"/>
</dbReference>
<dbReference type="Gene3D" id="2.120.10.80">
    <property type="entry name" value="Kelch-type beta propeller"/>
    <property type="match status" value="1"/>
</dbReference>
<dbReference type="InterPro" id="IPR036047">
    <property type="entry name" value="F-box-like_dom_sf"/>
</dbReference>
<evidence type="ECO:0000256" key="1">
    <source>
        <dbReference type="SAM" id="MobiDB-lite"/>
    </source>
</evidence>
<dbReference type="InterPro" id="IPR015915">
    <property type="entry name" value="Kelch-typ_b-propeller"/>
</dbReference>
<dbReference type="AlphaFoldDB" id="A0A6J0MB95"/>
<reference evidence="4" key="2">
    <citation type="submission" date="2025-08" db="UniProtKB">
        <authorList>
            <consortium name="RefSeq"/>
        </authorList>
    </citation>
    <scope>IDENTIFICATION</scope>
    <source>
        <tissue evidence="4">Leaf</tissue>
    </source>
</reference>
<organism evidence="3 4">
    <name type="scientific">Raphanus sativus</name>
    <name type="common">Radish</name>
    <name type="synonym">Raphanus raphanistrum var. sativus</name>
    <dbReference type="NCBI Taxonomy" id="3726"/>
    <lineage>
        <taxon>Eukaryota</taxon>
        <taxon>Viridiplantae</taxon>
        <taxon>Streptophyta</taxon>
        <taxon>Embryophyta</taxon>
        <taxon>Tracheophyta</taxon>
        <taxon>Spermatophyta</taxon>
        <taxon>Magnoliopsida</taxon>
        <taxon>eudicotyledons</taxon>
        <taxon>Gunneridae</taxon>
        <taxon>Pentapetalae</taxon>
        <taxon>rosids</taxon>
        <taxon>malvids</taxon>
        <taxon>Brassicales</taxon>
        <taxon>Brassicaceae</taxon>
        <taxon>Brassiceae</taxon>
        <taxon>Raphanus</taxon>
    </lineage>
</organism>
<dbReference type="SUPFAM" id="SSF117281">
    <property type="entry name" value="Kelch motif"/>
    <property type="match status" value="1"/>
</dbReference>
<dbReference type="InterPro" id="IPR001810">
    <property type="entry name" value="F-box_dom"/>
</dbReference>
<evidence type="ECO:0000313" key="4">
    <source>
        <dbReference type="RefSeq" id="XP_018469667.1"/>
    </source>
</evidence>
<keyword evidence="3" id="KW-1185">Reference proteome</keyword>
<sequence length="380" mass="43423">MTNNPTAPPSRKKKNKTNPPPSPPSFSSIPDDVIVNILARFSKSHYPSLCLVSKNFYSILSSPDIYFARSLIGNTDARLYVCLWLPDPSSGPHNSWFTLGYPQGQLSLVPVKVLSSSYSPADRLNSTTVAVHSEIYHIGGSKDKRTRAVRVLDCRSHTWRRAPHLKVARKRARSYLLDDKIYVLGGCTETEETIGWGEVFDLKTQTWKPLPKPPSHDDYVNGAVFGGRLYVFTIDNSKKYAYDPKEERWVHEAGFVGLGRINRPWCVRGSVIFAELGGKYMWYDPRYGMWSLIQGLNHVYERRCSNYRTIQLVNHGGKLLIIWDEWHRRQREHKRVWCAVVSFEKPLNSSNMWGMVERCNVVLGSVHKSYKLSSCLSVLV</sequence>
<dbReference type="InterPro" id="IPR050354">
    <property type="entry name" value="F-box/kelch-repeat_ARATH"/>
</dbReference>
<dbReference type="SUPFAM" id="SSF81383">
    <property type="entry name" value="F-box domain"/>
    <property type="match status" value="1"/>
</dbReference>
<dbReference type="SMART" id="SM00612">
    <property type="entry name" value="Kelch"/>
    <property type="match status" value="2"/>
</dbReference>